<dbReference type="Proteomes" id="UP000223025">
    <property type="component" value="Segment"/>
</dbReference>
<accession>A0A223W0K7</accession>
<dbReference type="GeneID" id="40088082"/>
<dbReference type="KEGG" id="vg:40088082"/>
<reference evidence="1 2" key="1">
    <citation type="submission" date="2017-06" db="EMBL/GenBank/DDBJ databases">
        <authorList>
            <person name="Kim H.J."/>
            <person name="Triplett B.A."/>
        </authorList>
    </citation>
    <scope>NUCLEOTIDE SEQUENCE [LARGE SCALE GENOMIC DNA]</scope>
</reference>
<dbReference type="EMBL" id="MF403008">
    <property type="protein sequence ID" value="ASV44697.1"/>
    <property type="molecule type" value="Genomic_DNA"/>
</dbReference>
<keyword evidence="2" id="KW-1185">Reference proteome</keyword>
<name>A0A223W0K7_9CAUD</name>
<sequence length="166" mass="19322">MNILTEENTCMSMNDVANEIDEIRYGVLDYTDTKNVDYHFVPLLFLESFNVSSLDLRIGKYRIRMPSDWHIIIADKHSGEVEVLPLKHINDREFDAFVLNPISSFSPMFYDIEIMNIFPDVKWYSPKLKHGHFLAVPLTEKPHSPCAYFIKDLNKLPDTLDISQLV</sequence>
<dbReference type="RefSeq" id="YP_009611744.1">
    <property type="nucleotide sequence ID" value="NC_042013.1"/>
</dbReference>
<evidence type="ECO:0000313" key="2">
    <source>
        <dbReference type="Proteomes" id="UP000223025"/>
    </source>
</evidence>
<organism evidence="1 2">
    <name type="scientific">Agrobacterium phage Atu_ph07</name>
    <dbReference type="NCBI Taxonomy" id="2024264"/>
    <lineage>
        <taxon>Viruses</taxon>
        <taxon>Duplodnaviria</taxon>
        <taxon>Heunggongvirae</taxon>
        <taxon>Uroviricota</taxon>
        <taxon>Caudoviricetes</taxon>
        <taxon>Polybotosvirus</taxon>
        <taxon>Polybotosvirus Atuph07</taxon>
    </lineage>
</organism>
<protein>
    <submittedName>
        <fullName evidence="1">Uncharacterized protein</fullName>
    </submittedName>
</protein>
<evidence type="ECO:0000313" key="1">
    <source>
        <dbReference type="EMBL" id="ASV44697.1"/>
    </source>
</evidence>
<proteinExistence type="predicted"/>